<proteinExistence type="predicted"/>
<gene>
    <name evidence="1" type="ORF">NUW58_g6498</name>
</gene>
<accession>A0ACC1NV18</accession>
<sequence>MATLPPTTKIEEEEWDRHKDTIISLYLGTSHGEGICDIEGENWSRGMTLGELVESMKRRGLTASASQFETKLKSWGTRKNLKPEEWEPIHERLDALPRATKSRVLISGRVVMDTKIERARRYRKKMSRVTSSTRGFSKLSTIPHYVNIEVQQPGGGWMQLPNSIAMPAPKSTNTSVHSTITGVLGERQMVELSVPDPGPAEVTAPGFSVWNGYSAFDAGGFPYGSCRGYPVDCPSTWLDELPIRQIIKDLRVYRPDDIGLIKNARQIEDRSIGIMDLDNPTLQHSGIDDAGLGTTDALVAAQYVPKQAERNQRIMAPADARRLNFGQILLSAIIDGTGFPENIPEEVLDGILTPSGRINSLLLRFLKDAACLSGLLVSSLFRALMIQDKLCTISQLLKNGLIDINDTIIVIGDKFGPFSDQPRQWLTPLEYAARIGTEELVELLLSYRADPNRSYSRGERFSKRSGPLVWVIRRLIESERSFCQHSSGIICKLVEAGAKPHPVVVKQLSGTDGVRQVLDEATASYIFPHLDQSRHREYFENEFWNQILPRGDDIHAAALVNRFVSDCAERHNSRCISRHQQDVNSALLLAAARGRLNTFLAISPHSIDGGSGFDENLLSAAIKGNQSEIISSAMKRRPNINAPAYAPNPDKTFLGTNSTPLAEAILIDNSEFLNCFVDADVFKWLNTADRLSVALAAAVEIGNINLVTRLLNSCPDLELQDMRHALYQAIVDGNETVATMLLGKGASIYRGSPFYSTSFGQDPFRYWGSATILAFTKGNREIIRNLMSIGEASSDWTRDAATQLALLCLVDSDLTEDYLSSFYCGFRYWIGTIMTKVDEFDPARTPKTDRPCISDYLVPALQSRKTQRLILGSKLATVRFLTVCLATAVSQKNLALVQELIDGGADASDDVVWKCALRRGTSSIPLLFDGMNRPRRVVTKGLRTDLLKEAIAQGPSSQKLVFQLIGSGLVDIFDTGDVDNDGDEALTPLGMAIDAAEDESSRRFSYDTVKLLLDHDCDPNGIVSFDTSDQSAVNQTAMLRAIDVGSQELVKLLIERGARVNVELRHRVRSTPLQEAAANGDLEMVRLLLQHGADVNAKPCIALGGTALQFAAISGNCDVACELLKHGASLYMPPSKIGGRWPIEGAAEHGRYEMIQFLWKANERTLFPHFDENGFREKNLKKAMRLARDQCHQECVKLIAGLANLPDTATDVPREDPPICIDWPPLRQPANGVPPAQTL</sequence>
<reference evidence="1" key="1">
    <citation type="submission" date="2022-10" db="EMBL/GenBank/DDBJ databases">
        <title>Genome Sequence of Xylaria curta.</title>
        <authorList>
            <person name="Buettner E."/>
        </authorList>
    </citation>
    <scope>NUCLEOTIDE SEQUENCE</scope>
    <source>
        <strain evidence="1">Babe10</strain>
    </source>
</reference>
<evidence type="ECO:0000313" key="1">
    <source>
        <dbReference type="EMBL" id="KAJ2982173.1"/>
    </source>
</evidence>
<organism evidence="1 2">
    <name type="scientific">Xylaria curta</name>
    <dbReference type="NCBI Taxonomy" id="42375"/>
    <lineage>
        <taxon>Eukaryota</taxon>
        <taxon>Fungi</taxon>
        <taxon>Dikarya</taxon>
        <taxon>Ascomycota</taxon>
        <taxon>Pezizomycotina</taxon>
        <taxon>Sordariomycetes</taxon>
        <taxon>Xylariomycetidae</taxon>
        <taxon>Xylariales</taxon>
        <taxon>Xylariaceae</taxon>
        <taxon>Xylaria</taxon>
    </lineage>
</organism>
<evidence type="ECO:0000313" key="2">
    <source>
        <dbReference type="Proteomes" id="UP001143856"/>
    </source>
</evidence>
<dbReference type="EMBL" id="JAPDGR010001483">
    <property type="protein sequence ID" value="KAJ2982173.1"/>
    <property type="molecule type" value="Genomic_DNA"/>
</dbReference>
<keyword evidence="2" id="KW-1185">Reference proteome</keyword>
<name>A0ACC1NV18_9PEZI</name>
<dbReference type="Proteomes" id="UP001143856">
    <property type="component" value="Unassembled WGS sequence"/>
</dbReference>
<protein>
    <submittedName>
        <fullName evidence="1">Uncharacterized protein</fullName>
    </submittedName>
</protein>
<comment type="caution">
    <text evidence="1">The sequence shown here is derived from an EMBL/GenBank/DDBJ whole genome shotgun (WGS) entry which is preliminary data.</text>
</comment>